<organism evidence="1 2">
    <name type="scientific">Stylosanthes scabra</name>
    <dbReference type="NCBI Taxonomy" id="79078"/>
    <lineage>
        <taxon>Eukaryota</taxon>
        <taxon>Viridiplantae</taxon>
        <taxon>Streptophyta</taxon>
        <taxon>Embryophyta</taxon>
        <taxon>Tracheophyta</taxon>
        <taxon>Spermatophyta</taxon>
        <taxon>Magnoliopsida</taxon>
        <taxon>eudicotyledons</taxon>
        <taxon>Gunneridae</taxon>
        <taxon>Pentapetalae</taxon>
        <taxon>rosids</taxon>
        <taxon>fabids</taxon>
        <taxon>Fabales</taxon>
        <taxon>Fabaceae</taxon>
        <taxon>Papilionoideae</taxon>
        <taxon>50 kb inversion clade</taxon>
        <taxon>dalbergioids sensu lato</taxon>
        <taxon>Dalbergieae</taxon>
        <taxon>Pterocarpus clade</taxon>
        <taxon>Stylosanthes</taxon>
    </lineage>
</organism>
<reference evidence="1 2" key="1">
    <citation type="journal article" date="2023" name="Plants (Basel)">
        <title>Bridging the Gap: Combining Genomics and Transcriptomics Approaches to Understand Stylosanthes scabra, an Orphan Legume from the Brazilian Caatinga.</title>
        <authorList>
            <person name="Ferreira-Neto J.R.C."/>
            <person name="da Silva M.D."/>
            <person name="Binneck E."/>
            <person name="de Melo N.F."/>
            <person name="da Silva R.H."/>
            <person name="de Melo A.L.T.M."/>
            <person name="Pandolfi V."/>
            <person name="Bustamante F.O."/>
            <person name="Brasileiro-Vidal A.C."/>
            <person name="Benko-Iseppon A.M."/>
        </authorList>
    </citation>
    <scope>NUCLEOTIDE SEQUENCE [LARGE SCALE GENOMIC DNA]</scope>
    <source>
        <tissue evidence="1">Leaves</tissue>
    </source>
</reference>
<protein>
    <submittedName>
        <fullName evidence="1">Uncharacterized protein</fullName>
    </submittedName>
</protein>
<evidence type="ECO:0000313" key="2">
    <source>
        <dbReference type="Proteomes" id="UP001341840"/>
    </source>
</evidence>
<name>A0ABU6QFJ0_9FABA</name>
<evidence type="ECO:0000313" key="1">
    <source>
        <dbReference type="EMBL" id="MED6110639.1"/>
    </source>
</evidence>
<comment type="caution">
    <text evidence="1">The sequence shown here is derived from an EMBL/GenBank/DDBJ whole genome shotgun (WGS) entry which is preliminary data.</text>
</comment>
<dbReference type="EMBL" id="JASCZI010000270">
    <property type="protein sequence ID" value="MED6110639.1"/>
    <property type="molecule type" value="Genomic_DNA"/>
</dbReference>
<keyword evidence="2" id="KW-1185">Reference proteome</keyword>
<proteinExistence type="predicted"/>
<accession>A0ABU6QFJ0</accession>
<dbReference type="Proteomes" id="UP001341840">
    <property type="component" value="Unassembled WGS sequence"/>
</dbReference>
<gene>
    <name evidence="1" type="ORF">PIB30_044861</name>
</gene>
<sequence length="127" mass="14135">MNIFPFELRLYNFVFGIVGLPPPPRFSPWQPPSVDPHLAEFSYTRPPSPSSPAATDSLFSNRRRLHLLPVSRHFHFSGSPPLPAVRHVLSLSLKPQFELRPPSSAVTVAFRFWPPSSSDSGSCSSPL</sequence>